<dbReference type="GO" id="GO:0016226">
    <property type="term" value="P:iron-sulfur cluster assembly"/>
    <property type="evidence" value="ECO:0007669"/>
    <property type="project" value="InterPro"/>
</dbReference>
<evidence type="ECO:0000256" key="5">
    <source>
        <dbReference type="ARBA" id="ARBA00023014"/>
    </source>
</evidence>
<evidence type="ECO:0000256" key="1">
    <source>
        <dbReference type="ARBA" id="ARBA00022723"/>
    </source>
</evidence>
<dbReference type="InterPro" id="IPR033756">
    <property type="entry name" value="YlxH/NBP35"/>
</dbReference>
<evidence type="ECO:0000313" key="7">
    <source>
        <dbReference type="EMBL" id="GMH72575.1"/>
    </source>
</evidence>
<name>A0A9W7EC23_9STRA</name>
<dbReference type="PANTHER" id="PTHR23264:SF19">
    <property type="entry name" value="CYTOSOLIC FE-S CLUSTER ASSEMBLY FACTOR NUBP2"/>
    <property type="match status" value="1"/>
</dbReference>
<dbReference type="GO" id="GO:0051536">
    <property type="term" value="F:iron-sulfur cluster binding"/>
    <property type="evidence" value="ECO:0007669"/>
    <property type="project" value="UniProtKB-KW"/>
</dbReference>
<organism evidence="7 8">
    <name type="scientific">Triparma strigata</name>
    <dbReference type="NCBI Taxonomy" id="1606541"/>
    <lineage>
        <taxon>Eukaryota</taxon>
        <taxon>Sar</taxon>
        <taxon>Stramenopiles</taxon>
        <taxon>Ochrophyta</taxon>
        <taxon>Bolidophyceae</taxon>
        <taxon>Parmales</taxon>
        <taxon>Triparmaceae</taxon>
        <taxon>Triparma</taxon>
    </lineage>
</organism>
<dbReference type="PANTHER" id="PTHR23264">
    <property type="entry name" value="NUCLEOTIDE-BINDING PROTEIN NBP35 YEAST -RELATED"/>
    <property type="match status" value="1"/>
</dbReference>
<evidence type="ECO:0000256" key="4">
    <source>
        <dbReference type="ARBA" id="ARBA00023004"/>
    </source>
</evidence>
<dbReference type="InterPro" id="IPR019591">
    <property type="entry name" value="Mrp/NBP35_ATP-bd"/>
</dbReference>
<evidence type="ECO:0008006" key="9">
    <source>
        <dbReference type="Google" id="ProtNLM"/>
    </source>
</evidence>
<reference evidence="8" key="1">
    <citation type="journal article" date="2023" name="Commun. Biol.">
        <title>Genome analysis of Parmales, the sister group of diatoms, reveals the evolutionary specialization of diatoms from phago-mixotrophs to photoautotrophs.</title>
        <authorList>
            <person name="Ban H."/>
            <person name="Sato S."/>
            <person name="Yoshikawa S."/>
            <person name="Yamada K."/>
            <person name="Nakamura Y."/>
            <person name="Ichinomiya M."/>
            <person name="Sato N."/>
            <person name="Blanc-Mathieu R."/>
            <person name="Endo H."/>
            <person name="Kuwata A."/>
            <person name="Ogata H."/>
        </authorList>
    </citation>
    <scope>NUCLEOTIDE SEQUENCE [LARGE SCALE GENOMIC DNA]</scope>
    <source>
        <strain evidence="8">NIES 3701</strain>
    </source>
</reference>
<protein>
    <recommendedName>
        <fullName evidence="9">Cytosolic Fe-S cluster assembly factor NUBP1 homolog</fullName>
    </recommendedName>
</protein>
<dbReference type="OrthoDB" id="1741334at2759"/>
<dbReference type="AlphaFoldDB" id="A0A9W7EC23"/>
<comment type="caution">
    <text evidence="7">The sequence shown here is derived from an EMBL/GenBank/DDBJ whole genome shotgun (WGS) entry which is preliminary data.</text>
</comment>
<keyword evidence="3" id="KW-0067">ATP-binding</keyword>
<sequence>MPPPPIPSAAIEAAKKKRASLTPSTSPPAPPSNTDDGGCVHGTEMQGKAEGCEGCPSKSQCASSAPNPSLLKKETADITTSTSSITRKLLILSGKGGVGKSTICSQIAFTLSERGYNVGVMDVDICGPSAPRMFGCVGRTIHHSSSGWSPVYVNENLSLISTAFMLNEEDAAVVWRGPRKNGLIKQFLTEVDWGELDYLLVDTPPGTSDEHISTVQYLRTGGEGGGGIDGAIVVTTPEEVSMSDVRKELNFCKKVKVDVLGVVENMATFKASAQKVNFEKGGEDVTDEVRKVLEEKFGPDLLLQSDIFAPSGLGVSGMCTKFSVDHMGKVNLDPNLLKCCEDGVGYTETCKGKKESEEGVKSLNAIVDELVRKLPAGD</sequence>
<keyword evidence="5" id="KW-0411">Iron-sulfur</keyword>
<feature type="region of interest" description="Disordered" evidence="6">
    <location>
        <begin position="1"/>
        <end position="43"/>
    </location>
</feature>
<gene>
    <name evidence="7" type="ORF">TrST_g9866</name>
</gene>
<dbReference type="PROSITE" id="PS01215">
    <property type="entry name" value="MRP"/>
    <property type="match status" value="1"/>
</dbReference>
<dbReference type="GO" id="GO:0005829">
    <property type="term" value="C:cytosol"/>
    <property type="evidence" value="ECO:0007669"/>
    <property type="project" value="TreeGrafter"/>
</dbReference>
<keyword evidence="8" id="KW-1185">Reference proteome</keyword>
<dbReference type="CDD" id="cd02037">
    <property type="entry name" value="Mrp_NBP35"/>
    <property type="match status" value="1"/>
</dbReference>
<accession>A0A9W7EC23</accession>
<keyword evidence="2" id="KW-0547">Nucleotide-binding</keyword>
<evidence type="ECO:0000256" key="6">
    <source>
        <dbReference type="SAM" id="MobiDB-lite"/>
    </source>
</evidence>
<proteinExistence type="inferred from homology"/>
<keyword evidence="1" id="KW-0479">Metal-binding</keyword>
<evidence type="ECO:0000256" key="2">
    <source>
        <dbReference type="ARBA" id="ARBA00022741"/>
    </source>
</evidence>
<dbReference type="GO" id="GO:0005524">
    <property type="term" value="F:ATP binding"/>
    <property type="evidence" value="ECO:0007669"/>
    <property type="project" value="UniProtKB-KW"/>
</dbReference>
<keyword evidence="4" id="KW-0408">Iron</keyword>
<dbReference type="GO" id="GO:0140663">
    <property type="term" value="F:ATP-dependent FeS chaperone activity"/>
    <property type="evidence" value="ECO:0007669"/>
    <property type="project" value="InterPro"/>
</dbReference>
<evidence type="ECO:0000313" key="8">
    <source>
        <dbReference type="Proteomes" id="UP001165085"/>
    </source>
</evidence>
<evidence type="ECO:0000256" key="3">
    <source>
        <dbReference type="ARBA" id="ARBA00022840"/>
    </source>
</evidence>
<dbReference type="Gene3D" id="3.40.50.300">
    <property type="entry name" value="P-loop containing nucleotide triphosphate hydrolases"/>
    <property type="match status" value="1"/>
</dbReference>
<dbReference type="Pfam" id="PF10609">
    <property type="entry name" value="ParA"/>
    <property type="match status" value="1"/>
</dbReference>
<dbReference type="InterPro" id="IPR027417">
    <property type="entry name" value="P-loop_NTPase"/>
</dbReference>
<dbReference type="SUPFAM" id="SSF52540">
    <property type="entry name" value="P-loop containing nucleoside triphosphate hydrolases"/>
    <property type="match status" value="1"/>
</dbReference>
<dbReference type="Proteomes" id="UP001165085">
    <property type="component" value="Unassembled WGS sequence"/>
</dbReference>
<dbReference type="GO" id="GO:0046872">
    <property type="term" value="F:metal ion binding"/>
    <property type="evidence" value="ECO:0007669"/>
    <property type="project" value="UniProtKB-KW"/>
</dbReference>
<dbReference type="EMBL" id="BRXY01000158">
    <property type="protein sequence ID" value="GMH72575.1"/>
    <property type="molecule type" value="Genomic_DNA"/>
</dbReference>
<dbReference type="InterPro" id="IPR000808">
    <property type="entry name" value="Mrp-like_CS"/>
</dbReference>
<dbReference type="HAMAP" id="MF_02040">
    <property type="entry name" value="Mrp_NBP35"/>
    <property type="match status" value="1"/>
</dbReference>